<dbReference type="EMBL" id="JXTB01000118">
    <property type="protein sequence ID" value="PON61876.1"/>
    <property type="molecule type" value="Genomic_DNA"/>
</dbReference>
<evidence type="ECO:0000256" key="7">
    <source>
        <dbReference type="ARBA" id="ARBA00022741"/>
    </source>
</evidence>
<comment type="cofactor">
    <cofactor evidence="1">
        <name>Mg(2+)</name>
        <dbReference type="ChEBI" id="CHEBI:18420"/>
    </cofactor>
</comment>
<evidence type="ECO:0000313" key="13">
    <source>
        <dbReference type="Proteomes" id="UP000237105"/>
    </source>
</evidence>
<dbReference type="AlphaFoldDB" id="A0A2P5CLG7"/>
<dbReference type="GO" id="GO:0032957">
    <property type="term" value="P:inositol trisphosphate metabolic process"/>
    <property type="evidence" value="ECO:0007669"/>
    <property type="project" value="InterPro"/>
</dbReference>
<keyword evidence="7" id="KW-0547">Nucleotide-binding</keyword>
<dbReference type="GO" id="GO:0052726">
    <property type="term" value="F:inositol-1,3,4-trisphosphate 5-kinase activity"/>
    <property type="evidence" value="ECO:0007669"/>
    <property type="project" value="InterPro"/>
</dbReference>
<keyword evidence="10" id="KW-0460">Magnesium</keyword>
<comment type="subunit">
    <text evidence="3">Monomer.</text>
</comment>
<keyword evidence="5" id="KW-0808">Transferase</keyword>
<evidence type="ECO:0000256" key="1">
    <source>
        <dbReference type="ARBA" id="ARBA00001946"/>
    </source>
</evidence>
<dbReference type="GO" id="GO:0047325">
    <property type="term" value="F:inositol-3,4,5,6-tetrakisphosphate 1-kinase activity"/>
    <property type="evidence" value="ECO:0007669"/>
    <property type="project" value="InterPro"/>
</dbReference>
<evidence type="ECO:0000256" key="4">
    <source>
        <dbReference type="ARBA" id="ARBA00012017"/>
    </source>
</evidence>
<name>A0A2P5CLG7_PARAD</name>
<dbReference type="OrthoDB" id="1727782at2759"/>
<protein>
    <recommendedName>
        <fullName evidence="4">inositol-1,3,4-trisphosphate 5/6-kinase</fullName>
        <ecNumber evidence="4">2.7.1.159</ecNumber>
    </recommendedName>
</protein>
<comment type="similarity">
    <text evidence="2">Belongs to the ITPK1 family.</text>
</comment>
<dbReference type="PANTHER" id="PTHR14217:SF24">
    <property type="entry name" value="INOSITOL-TETRAKISPHOSPHATE 1-KINASE 1"/>
    <property type="match status" value="1"/>
</dbReference>
<dbReference type="GO" id="GO:0005737">
    <property type="term" value="C:cytoplasm"/>
    <property type="evidence" value="ECO:0007669"/>
    <property type="project" value="TreeGrafter"/>
</dbReference>
<dbReference type="STRING" id="3476.A0A2P5CLG7"/>
<proteinExistence type="inferred from homology"/>
<organism evidence="12 13">
    <name type="scientific">Parasponia andersonii</name>
    <name type="common">Sponia andersonii</name>
    <dbReference type="NCBI Taxonomy" id="3476"/>
    <lineage>
        <taxon>Eukaryota</taxon>
        <taxon>Viridiplantae</taxon>
        <taxon>Streptophyta</taxon>
        <taxon>Embryophyta</taxon>
        <taxon>Tracheophyta</taxon>
        <taxon>Spermatophyta</taxon>
        <taxon>Magnoliopsida</taxon>
        <taxon>eudicotyledons</taxon>
        <taxon>Gunneridae</taxon>
        <taxon>Pentapetalae</taxon>
        <taxon>rosids</taxon>
        <taxon>fabids</taxon>
        <taxon>Rosales</taxon>
        <taxon>Cannabaceae</taxon>
        <taxon>Parasponia</taxon>
    </lineage>
</organism>
<feature type="domain" description="Inositol 1,3,4-trisphosphate 5/6-kinase ATP-grasp" evidence="11">
    <location>
        <begin position="2"/>
        <end position="41"/>
    </location>
</feature>
<keyword evidence="9" id="KW-0067">ATP-binding</keyword>
<dbReference type="Pfam" id="PF05770">
    <property type="entry name" value="Ins134_P3_kin"/>
    <property type="match status" value="1"/>
</dbReference>
<evidence type="ECO:0000256" key="2">
    <source>
        <dbReference type="ARBA" id="ARBA00009601"/>
    </source>
</evidence>
<gene>
    <name evidence="12" type="ORF">PanWU01x14_142940</name>
</gene>
<evidence type="ECO:0000313" key="12">
    <source>
        <dbReference type="EMBL" id="PON61876.1"/>
    </source>
</evidence>
<dbReference type="GO" id="GO:0005524">
    <property type="term" value="F:ATP binding"/>
    <property type="evidence" value="ECO:0007669"/>
    <property type="project" value="UniProtKB-KW"/>
</dbReference>
<keyword evidence="6" id="KW-0479">Metal-binding</keyword>
<evidence type="ECO:0000256" key="10">
    <source>
        <dbReference type="ARBA" id="ARBA00022842"/>
    </source>
</evidence>
<evidence type="ECO:0000256" key="5">
    <source>
        <dbReference type="ARBA" id="ARBA00022679"/>
    </source>
</evidence>
<accession>A0A2P5CLG7</accession>
<evidence type="ECO:0000256" key="9">
    <source>
        <dbReference type="ARBA" id="ARBA00022840"/>
    </source>
</evidence>
<dbReference type="InterPro" id="IPR008656">
    <property type="entry name" value="Inositol_tetrakis-P_1-kinase"/>
</dbReference>
<dbReference type="InterPro" id="IPR040464">
    <property type="entry name" value="InsP(3)kin_ATP-grasp"/>
</dbReference>
<evidence type="ECO:0000256" key="3">
    <source>
        <dbReference type="ARBA" id="ARBA00011245"/>
    </source>
</evidence>
<keyword evidence="13" id="KW-1185">Reference proteome</keyword>
<evidence type="ECO:0000256" key="8">
    <source>
        <dbReference type="ARBA" id="ARBA00022777"/>
    </source>
</evidence>
<comment type="caution">
    <text evidence="12">The sequence shown here is derived from an EMBL/GenBank/DDBJ whole genome shotgun (WGS) entry which is preliminary data.</text>
</comment>
<dbReference type="Proteomes" id="UP000237105">
    <property type="component" value="Unassembled WGS sequence"/>
</dbReference>
<evidence type="ECO:0000259" key="11">
    <source>
        <dbReference type="Pfam" id="PF05770"/>
    </source>
</evidence>
<dbReference type="EC" id="2.7.1.159" evidence="4"/>
<dbReference type="Gene3D" id="3.30.470.20">
    <property type="entry name" value="ATP-grasp fold, B domain"/>
    <property type="match status" value="1"/>
</dbReference>
<dbReference type="GO" id="GO:0000287">
    <property type="term" value="F:magnesium ion binding"/>
    <property type="evidence" value="ECO:0007669"/>
    <property type="project" value="InterPro"/>
</dbReference>
<dbReference type="PANTHER" id="PTHR14217">
    <property type="entry name" value="INOSITOL-TETRAKISPHOSPHATE 1-KINASE"/>
    <property type="match status" value="1"/>
</dbReference>
<dbReference type="GO" id="GO:0052725">
    <property type="term" value="F:inositol-1,3,4-trisphosphate 6-kinase activity"/>
    <property type="evidence" value="ECO:0007669"/>
    <property type="project" value="InterPro"/>
</dbReference>
<evidence type="ECO:0000256" key="6">
    <source>
        <dbReference type="ARBA" id="ARBA00022723"/>
    </source>
</evidence>
<keyword evidence="8 12" id="KW-0418">Kinase</keyword>
<sequence>MLQEFVNHDGVIFKVYVVEKYVKCVKRKSMPHVSNLTINERTDDKYSKKMHLDETEMPP</sequence>
<reference evidence="13" key="1">
    <citation type="submission" date="2016-06" db="EMBL/GenBank/DDBJ databases">
        <title>Parallel loss of symbiosis genes in relatives of nitrogen-fixing non-legume Parasponia.</title>
        <authorList>
            <person name="Van Velzen R."/>
            <person name="Holmer R."/>
            <person name="Bu F."/>
            <person name="Rutten L."/>
            <person name="Van Zeijl A."/>
            <person name="Liu W."/>
            <person name="Santuari L."/>
            <person name="Cao Q."/>
            <person name="Sharma T."/>
            <person name="Shen D."/>
            <person name="Roswanjaya Y."/>
            <person name="Wardhani T."/>
            <person name="Kalhor M.S."/>
            <person name="Jansen J."/>
            <person name="Van den Hoogen J."/>
            <person name="Gungor B."/>
            <person name="Hartog M."/>
            <person name="Hontelez J."/>
            <person name="Verver J."/>
            <person name="Yang W.-C."/>
            <person name="Schijlen E."/>
            <person name="Repin R."/>
            <person name="Schilthuizen M."/>
            <person name="Schranz E."/>
            <person name="Heidstra R."/>
            <person name="Miyata K."/>
            <person name="Fedorova E."/>
            <person name="Kohlen W."/>
            <person name="Bisseling T."/>
            <person name="Smit S."/>
            <person name="Geurts R."/>
        </authorList>
    </citation>
    <scope>NUCLEOTIDE SEQUENCE [LARGE SCALE GENOMIC DNA]</scope>
    <source>
        <strain evidence="13">cv. WU1-14</strain>
    </source>
</reference>